<dbReference type="Pfam" id="PF00005">
    <property type="entry name" value="ABC_tran"/>
    <property type="match status" value="2"/>
</dbReference>
<comment type="subcellular location">
    <subcellularLocation>
        <location evidence="1">Membrane</location>
        <topology evidence="1">Multi-pass membrane protein</topology>
    </subcellularLocation>
</comment>
<dbReference type="PANTHER" id="PTHR24223:SF345">
    <property type="entry name" value="ABC MULTIDRUG TRANSPORTER (EUROFUNG)"/>
    <property type="match status" value="1"/>
</dbReference>
<evidence type="ECO:0000256" key="1">
    <source>
        <dbReference type="ARBA" id="ARBA00004141"/>
    </source>
</evidence>
<gene>
    <name evidence="11" type="ORF">PGQ11_005940</name>
</gene>
<dbReference type="Proteomes" id="UP001390339">
    <property type="component" value="Unassembled WGS sequence"/>
</dbReference>
<organism evidence="11 12">
    <name type="scientific">Apiospora arundinis</name>
    <dbReference type="NCBI Taxonomy" id="335852"/>
    <lineage>
        <taxon>Eukaryota</taxon>
        <taxon>Fungi</taxon>
        <taxon>Dikarya</taxon>
        <taxon>Ascomycota</taxon>
        <taxon>Pezizomycotina</taxon>
        <taxon>Sordariomycetes</taxon>
        <taxon>Xylariomycetidae</taxon>
        <taxon>Amphisphaeriales</taxon>
        <taxon>Apiosporaceae</taxon>
        <taxon>Apiospora</taxon>
    </lineage>
</organism>
<evidence type="ECO:0000256" key="5">
    <source>
        <dbReference type="ARBA" id="ARBA00022840"/>
    </source>
</evidence>
<dbReference type="InterPro" id="IPR011527">
    <property type="entry name" value="ABC1_TM_dom"/>
</dbReference>
<dbReference type="SMART" id="SM00382">
    <property type="entry name" value="AAA"/>
    <property type="match status" value="2"/>
</dbReference>
<dbReference type="InterPro" id="IPR003439">
    <property type="entry name" value="ABC_transporter-like_ATP-bd"/>
</dbReference>
<feature type="transmembrane region" description="Helical" evidence="8">
    <location>
        <begin position="110"/>
        <end position="131"/>
    </location>
</feature>
<feature type="domain" description="ABC transmembrane type-1" evidence="10">
    <location>
        <begin position="863"/>
        <end position="1149"/>
    </location>
</feature>
<keyword evidence="6 8" id="KW-1133">Transmembrane helix</keyword>
<feature type="transmembrane region" description="Helical" evidence="8">
    <location>
        <begin position="6"/>
        <end position="29"/>
    </location>
</feature>
<dbReference type="InterPro" id="IPR017871">
    <property type="entry name" value="ABC_transporter-like_CS"/>
</dbReference>
<evidence type="ECO:0000256" key="6">
    <source>
        <dbReference type="ARBA" id="ARBA00022989"/>
    </source>
</evidence>
<feature type="domain" description="ABC transmembrane type-1" evidence="10">
    <location>
        <begin position="259"/>
        <end position="535"/>
    </location>
</feature>
<feature type="transmembrane region" description="Helical" evidence="8">
    <location>
        <begin position="50"/>
        <end position="67"/>
    </location>
</feature>
<dbReference type="Gene3D" id="1.20.1560.10">
    <property type="entry name" value="ABC transporter type 1, transmembrane domain"/>
    <property type="match status" value="2"/>
</dbReference>
<keyword evidence="2" id="KW-0813">Transport</keyword>
<dbReference type="PROSITE" id="PS50893">
    <property type="entry name" value="ABC_TRANSPORTER_2"/>
    <property type="match status" value="2"/>
</dbReference>
<feature type="transmembrane region" description="Helical" evidence="8">
    <location>
        <begin position="369"/>
        <end position="391"/>
    </location>
</feature>
<dbReference type="InterPro" id="IPR027417">
    <property type="entry name" value="P-loop_NTPase"/>
</dbReference>
<dbReference type="SUPFAM" id="SSF52540">
    <property type="entry name" value="P-loop containing nucleoside triphosphate hydrolases"/>
    <property type="match status" value="2"/>
</dbReference>
<feature type="transmembrane region" description="Helical" evidence="8">
    <location>
        <begin position="290"/>
        <end position="312"/>
    </location>
</feature>
<evidence type="ECO:0000256" key="8">
    <source>
        <dbReference type="SAM" id="Phobius"/>
    </source>
</evidence>
<feature type="transmembrane region" description="Helical" evidence="8">
    <location>
        <begin position="176"/>
        <end position="196"/>
    </location>
</feature>
<evidence type="ECO:0000256" key="2">
    <source>
        <dbReference type="ARBA" id="ARBA00022448"/>
    </source>
</evidence>
<feature type="transmembrane region" description="Helical" evidence="8">
    <location>
        <begin position="866"/>
        <end position="887"/>
    </location>
</feature>
<feature type="domain" description="ABC transporter" evidence="9">
    <location>
        <begin position="1186"/>
        <end position="1437"/>
    </location>
</feature>
<dbReference type="CDD" id="cd18579">
    <property type="entry name" value="ABC_6TM_ABCC_D1"/>
    <property type="match status" value="1"/>
</dbReference>
<dbReference type="InterPro" id="IPR050173">
    <property type="entry name" value="ABC_transporter_C-like"/>
</dbReference>
<evidence type="ECO:0000256" key="7">
    <source>
        <dbReference type="ARBA" id="ARBA00023136"/>
    </source>
</evidence>
<dbReference type="PROSITE" id="PS50929">
    <property type="entry name" value="ABC_TM1F"/>
    <property type="match status" value="2"/>
</dbReference>
<evidence type="ECO:0000256" key="3">
    <source>
        <dbReference type="ARBA" id="ARBA00022692"/>
    </source>
</evidence>
<dbReference type="SUPFAM" id="SSF90123">
    <property type="entry name" value="ABC transporter transmembrane region"/>
    <property type="match status" value="2"/>
</dbReference>
<dbReference type="InterPro" id="IPR044726">
    <property type="entry name" value="ABCC_6TM_D2"/>
</dbReference>
<dbReference type="InterPro" id="IPR036640">
    <property type="entry name" value="ABC1_TM_sf"/>
</dbReference>
<feature type="transmembrane region" description="Helical" evidence="8">
    <location>
        <begin position="79"/>
        <end position="98"/>
    </location>
</feature>
<proteinExistence type="predicted"/>
<dbReference type="EMBL" id="JAPCWZ010000004">
    <property type="protein sequence ID" value="KAK8867362.1"/>
    <property type="molecule type" value="Genomic_DNA"/>
</dbReference>
<keyword evidence="7 8" id="KW-0472">Membrane</keyword>
<keyword evidence="5" id="KW-0067">ATP-binding</keyword>
<keyword evidence="3 8" id="KW-0812">Transmembrane</keyword>
<feature type="domain" description="ABC transporter" evidence="9">
    <location>
        <begin position="577"/>
        <end position="814"/>
    </location>
</feature>
<evidence type="ECO:0000256" key="4">
    <source>
        <dbReference type="ARBA" id="ARBA00022741"/>
    </source>
</evidence>
<name>A0ABR2IR30_9PEZI</name>
<evidence type="ECO:0000313" key="11">
    <source>
        <dbReference type="EMBL" id="KAK8867362.1"/>
    </source>
</evidence>
<keyword evidence="12" id="KW-1185">Reference proteome</keyword>
<comment type="caution">
    <text evidence="11">The sequence shown here is derived from an EMBL/GenBank/DDBJ whole genome shotgun (WGS) entry which is preliminary data.</text>
</comment>
<feature type="transmembrane region" description="Helical" evidence="8">
    <location>
        <begin position="1094"/>
        <end position="1114"/>
    </location>
</feature>
<dbReference type="CDD" id="cd18580">
    <property type="entry name" value="ABC_6TM_ABCC_D2"/>
    <property type="match status" value="1"/>
</dbReference>
<keyword evidence="4" id="KW-0547">Nucleotide-binding</keyword>
<evidence type="ECO:0000259" key="10">
    <source>
        <dbReference type="PROSITE" id="PS50929"/>
    </source>
</evidence>
<feature type="transmembrane region" description="Helical" evidence="8">
    <location>
        <begin position="899"/>
        <end position="924"/>
    </location>
</feature>
<dbReference type="PROSITE" id="PS00211">
    <property type="entry name" value="ABC_TRANSPORTER_1"/>
    <property type="match status" value="2"/>
</dbReference>
<dbReference type="Pfam" id="PF00664">
    <property type="entry name" value="ABC_membrane"/>
    <property type="match status" value="2"/>
</dbReference>
<dbReference type="Gene3D" id="3.40.50.300">
    <property type="entry name" value="P-loop containing nucleotide triphosphate hydrolases"/>
    <property type="match status" value="2"/>
</dbReference>
<protein>
    <submittedName>
        <fullName evidence="11">ABC transporter</fullName>
    </submittedName>
</protein>
<reference evidence="11 12" key="1">
    <citation type="journal article" date="2024" name="IMA Fungus">
        <title>Apiospora arundinis, a panoply of carbohydrate-active enzymes and secondary metabolites.</title>
        <authorList>
            <person name="Sorensen T."/>
            <person name="Petersen C."/>
            <person name="Muurmann A.T."/>
            <person name="Christiansen J.V."/>
            <person name="Brundto M.L."/>
            <person name="Overgaard C.K."/>
            <person name="Boysen A.T."/>
            <person name="Wollenberg R.D."/>
            <person name="Larsen T.O."/>
            <person name="Sorensen J.L."/>
            <person name="Nielsen K.L."/>
            <person name="Sondergaard T.E."/>
        </authorList>
    </citation>
    <scope>NUCLEOTIDE SEQUENCE [LARGE SCALE GENOMIC DNA]</scope>
    <source>
        <strain evidence="11 12">AAU 773</strain>
    </source>
</reference>
<evidence type="ECO:0000313" key="12">
    <source>
        <dbReference type="Proteomes" id="UP001390339"/>
    </source>
</evidence>
<sequence length="1438" mass="160050">MTPEPAAVLQGISTAAALIFILTLPIRLWMVRNSTRGVRGIPSWKGRFKLALALWLSAALFLYRAEATALEIQYEARYWLSHFASTLAALGLSLLLFLEQQWYYRISHQATLYLLVSILCDVVYLAIQFYAAERTNLSRPVLIRFCAQLTLFVLEYRTQRRPILGARGKVPHFQKFHGLFSRLLFLWVNPILLQGYRNVLRQTDMPPLDEEMLPGHTRKAMIKSWSEREVVRPETSKSLPLAIMLCLKKPFLDAVLPRFLLIIFRYSQPTLISQSIKYVSASPAAPGGDYGYWIIISAVTIYTGLGLSTAAYQNRLNRLKLMTRSALVGLIHDHTMKLASVAYDNGAATTLMSTDADSLDGIGEMVHEIWAQIVEVLIGMWLLFGQVGWIWPLPLVLIYLCSHVNRFVAKHLQPSQKAWNSATQDRIAATSSVLKTMKVIKMLGFQGHLSSRIQKLREFELWTAAKLRWVMIYYNASANALGIFSPAITLIVFAIILSVNDQILDMETAFTTTAILGMVTHPANMVMTFVPRVMAALSGFERIQAFLLREPLHANRGALPKAALHKLAWNPATGQAVTSSPAIRISQVQIGQTRTVLENLNIDVATGSLTILSGPTGSGKSTLLRVILGEVISAQGLVSLSTRRIAYCAQRPWLPNGTIKEVVYSDTNTHGASDQDYAKWYGEVIDTCCLTHDINSLTDGDQTQIGSRGLNLSGGQRQRVALARALFAKYDLILLDDTFSGLDRETEQTLFRNLFGPSGLLRRLRTTVVLASNSAQYFPIADHIVVLGNGGVVKQGNWRMLNLNAAPISKLSSGHTSDESMVLSADYENLSHQLRANAETELDLARQTGDTALYGYYLRFIDLMTLLFLVGDTAIYAFFVTIPQYWLQLWTESDGESTAYYVSIYFFLSSVSWASTSAQLWSVLTRLAPQSGLRAHQRLLEIISRAPLSFFSTTDNGSILNRFSQDIQLIDKHLPTALQTILLELIRSSEVCKLIMQVGLLCMAEKWLTAFFPVCMLLVYSVQKVYLRTSRQLRYLELESRANVFSSFLESVEGLETIRAFGWSTTVIRKNVLSVENSQRPEFLLLCLQRWLNIVLDLLAAGVATAAITIAVVFRGHVSGAQIGIALNIMLVANTTLLKLVENWTVLEMSLGAISRLKMLDQTTPIEGKANWSKNPPQKWPARGQVEFKDITAAYHSECVAIKNLSLKVTAGQRLIVCGRTGSGKSTLFLALLRLLELRSGTIEVDGIDIKHVRLDVLRQRCFIAVSQDPLLLPEETLRFNLDPDNVASDEALIIALTKSGLWSHFFEGEKRVEGGIVAPGFGEHLILDQKVSVFQELSVGQCQLFSICRALIKSGVLRASGVTPVVLLDEVTSSLDVNMESTVFRVIDEEFTGKGHTTIIVTHRLGTLCTKVGRDAVAFMADGRLQELRSDLSPRLD</sequence>
<dbReference type="InterPro" id="IPR003593">
    <property type="entry name" value="AAA+_ATPase"/>
</dbReference>
<dbReference type="InterPro" id="IPR044746">
    <property type="entry name" value="ABCC_6TM_D1"/>
</dbReference>
<accession>A0ABR2IR30</accession>
<evidence type="ECO:0000259" key="9">
    <source>
        <dbReference type="PROSITE" id="PS50893"/>
    </source>
</evidence>
<dbReference type="PANTHER" id="PTHR24223">
    <property type="entry name" value="ATP-BINDING CASSETTE SUB-FAMILY C"/>
    <property type="match status" value="1"/>
</dbReference>
<feature type="transmembrane region" description="Helical" evidence="8">
    <location>
        <begin position="472"/>
        <end position="497"/>
    </location>
</feature>